<sequence length="123" mass="14443">MGLKRVFHRQPNPHTILYHSLYPTLYYCNLHSPTPTFPKRNRIKQSLRSPLQLRQNPLSPLLHNQRYFRPSPPLSYPNNTSTIFTRPLKRPRQLYPSQPTKHSTTHQARVVLPILICNPTICP</sequence>
<keyword evidence="2" id="KW-1185">Reference proteome</keyword>
<protein>
    <submittedName>
        <fullName evidence="1">Uncharacterized protein</fullName>
    </submittedName>
</protein>
<dbReference type="Ensembl" id="ENSPTET00000037429.1">
    <property type="protein sequence ID" value="ENSPTEP00000026611.1"/>
    <property type="gene ID" value="ENSPTEG00000026643.1"/>
</dbReference>
<organism evidence="1 2">
    <name type="scientific">Piliocolobus tephrosceles</name>
    <name type="common">Ugandan red Colobus</name>
    <dbReference type="NCBI Taxonomy" id="591936"/>
    <lineage>
        <taxon>Eukaryota</taxon>
        <taxon>Metazoa</taxon>
        <taxon>Chordata</taxon>
        <taxon>Craniata</taxon>
        <taxon>Vertebrata</taxon>
        <taxon>Euteleostomi</taxon>
        <taxon>Mammalia</taxon>
        <taxon>Eutheria</taxon>
        <taxon>Euarchontoglires</taxon>
        <taxon>Primates</taxon>
        <taxon>Haplorrhini</taxon>
        <taxon>Catarrhini</taxon>
        <taxon>Cercopithecidae</taxon>
        <taxon>Colobinae</taxon>
        <taxon>Piliocolobus</taxon>
    </lineage>
</organism>
<dbReference type="AlphaFoldDB" id="A0A8C9HV83"/>
<evidence type="ECO:0000313" key="1">
    <source>
        <dbReference type="Ensembl" id="ENSPTEP00000026611.1"/>
    </source>
</evidence>
<reference evidence="1" key="1">
    <citation type="submission" date="2025-08" db="UniProtKB">
        <authorList>
            <consortium name="Ensembl"/>
        </authorList>
    </citation>
    <scope>IDENTIFICATION</scope>
</reference>
<reference evidence="1" key="2">
    <citation type="submission" date="2025-09" db="UniProtKB">
        <authorList>
            <consortium name="Ensembl"/>
        </authorList>
    </citation>
    <scope>IDENTIFICATION</scope>
</reference>
<dbReference type="Proteomes" id="UP000694416">
    <property type="component" value="Unplaced"/>
</dbReference>
<proteinExistence type="predicted"/>
<accession>A0A8C9HV83</accession>
<evidence type="ECO:0000313" key="2">
    <source>
        <dbReference type="Proteomes" id="UP000694416"/>
    </source>
</evidence>
<name>A0A8C9HV83_9PRIM</name>